<name>A0A369K9A6_HYPMA</name>
<gene>
    <name evidence="1" type="ORF">Hypma_007062</name>
</gene>
<accession>A0A369K9A6</accession>
<dbReference type="Proteomes" id="UP000076154">
    <property type="component" value="Unassembled WGS sequence"/>
</dbReference>
<organism evidence="1 2">
    <name type="scientific">Hypsizygus marmoreus</name>
    <name type="common">White beech mushroom</name>
    <name type="synonym">Agaricus marmoreus</name>
    <dbReference type="NCBI Taxonomy" id="39966"/>
    <lineage>
        <taxon>Eukaryota</taxon>
        <taxon>Fungi</taxon>
        <taxon>Dikarya</taxon>
        <taxon>Basidiomycota</taxon>
        <taxon>Agaricomycotina</taxon>
        <taxon>Agaricomycetes</taxon>
        <taxon>Agaricomycetidae</taxon>
        <taxon>Agaricales</taxon>
        <taxon>Tricholomatineae</taxon>
        <taxon>Lyophyllaceae</taxon>
        <taxon>Hypsizygus</taxon>
    </lineage>
</organism>
<evidence type="ECO:0000313" key="1">
    <source>
        <dbReference type="EMBL" id="RDB30508.1"/>
    </source>
</evidence>
<keyword evidence="2" id="KW-1185">Reference proteome</keyword>
<dbReference type="EMBL" id="LUEZ02000005">
    <property type="protein sequence ID" value="RDB30508.1"/>
    <property type="molecule type" value="Genomic_DNA"/>
</dbReference>
<sequence length="136" mass="15401">MFTATQQGPFIPGYAAERLLTRPFATLSPNWRMMLIHWHQISTGATSIAGLQTTIRPFTKYFETTLSLQDEIITWKQNPIYSMRLGYLELEFMNSAPPVRNLLAHIRFFPQRVATNVPCSTSTTSTSNPFQAPTSS</sequence>
<dbReference type="InParanoid" id="A0A369K9A6"/>
<evidence type="ECO:0000313" key="2">
    <source>
        <dbReference type="Proteomes" id="UP000076154"/>
    </source>
</evidence>
<protein>
    <submittedName>
        <fullName evidence="1">Uncharacterized protein</fullName>
    </submittedName>
</protein>
<comment type="caution">
    <text evidence="1">The sequence shown here is derived from an EMBL/GenBank/DDBJ whole genome shotgun (WGS) entry which is preliminary data.</text>
</comment>
<reference evidence="1" key="1">
    <citation type="submission" date="2018-04" db="EMBL/GenBank/DDBJ databases">
        <title>Whole genome sequencing of Hypsizygus marmoreus.</title>
        <authorList>
            <person name="Choi I.-G."/>
            <person name="Min B."/>
            <person name="Kim J.-G."/>
            <person name="Kim S."/>
            <person name="Oh Y.-L."/>
            <person name="Kong W.-S."/>
            <person name="Park H."/>
            <person name="Jeong J."/>
            <person name="Song E.-S."/>
        </authorList>
    </citation>
    <scope>NUCLEOTIDE SEQUENCE [LARGE SCALE GENOMIC DNA]</scope>
    <source>
        <strain evidence="1">51987-8</strain>
    </source>
</reference>
<proteinExistence type="predicted"/>
<dbReference type="AlphaFoldDB" id="A0A369K9A6"/>